<dbReference type="RefSeq" id="WP_011711881.1">
    <property type="nucleotide sequence ID" value="NC_008576.1"/>
</dbReference>
<dbReference type="EMBL" id="CP000471">
    <property type="protein sequence ID" value="ABK42708.1"/>
    <property type="molecule type" value="Genomic_DNA"/>
</dbReference>
<evidence type="ECO:0000313" key="3">
    <source>
        <dbReference type="Proteomes" id="UP000002586"/>
    </source>
</evidence>
<sequence precursor="true">MTIQQTLAAMALLLVSTTAQGGTLDNLERERAILIGTLLSPEITYAERETKVNHSTRRLVDLERMVWRDSNLAKEGGPSVKKALDNFDLTFLVHASIEKDRLVVDHWLEQLGLTSTTLSTARMGRR</sequence>
<dbReference type="HOGENOM" id="CLU_158606_0_0_5"/>
<dbReference type="KEGG" id="mgm:Mmc1_0181"/>
<feature type="chain" id="PRO_5002626865" evidence="1">
    <location>
        <begin position="22"/>
        <end position="126"/>
    </location>
</feature>
<reference evidence="3" key="1">
    <citation type="journal article" date="2009" name="Appl. Environ. Microbiol.">
        <title>Complete genome sequence of the chemolithoautotrophic marine magnetotactic coccus strain MC-1.</title>
        <authorList>
            <person name="Schubbe S."/>
            <person name="Williams T.J."/>
            <person name="Xie G."/>
            <person name="Kiss H.E."/>
            <person name="Brettin T.S."/>
            <person name="Martinez D."/>
            <person name="Ross C.A."/>
            <person name="Schuler D."/>
            <person name="Cox B.L."/>
            <person name="Nealson K.H."/>
            <person name="Bazylinski D.A."/>
        </authorList>
    </citation>
    <scope>NUCLEOTIDE SEQUENCE [LARGE SCALE GENOMIC DNA]</scope>
    <source>
        <strain evidence="3">ATCC BAA-1437 / JCM 17883 / MC-1</strain>
    </source>
</reference>
<dbReference type="STRING" id="156889.Mmc1_0181"/>
<protein>
    <submittedName>
        <fullName evidence="2">Uncharacterized protein</fullName>
    </submittedName>
</protein>
<feature type="signal peptide" evidence="1">
    <location>
        <begin position="1"/>
        <end position="21"/>
    </location>
</feature>
<accession>A0L415</accession>
<organism evidence="2 3">
    <name type="scientific">Magnetococcus marinus (strain ATCC BAA-1437 / JCM 17883 / MC-1)</name>
    <dbReference type="NCBI Taxonomy" id="156889"/>
    <lineage>
        <taxon>Bacteria</taxon>
        <taxon>Pseudomonadati</taxon>
        <taxon>Pseudomonadota</taxon>
        <taxon>Magnetococcia</taxon>
        <taxon>Magnetococcales</taxon>
        <taxon>Magnetococcaceae</taxon>
        <taxon>Magnetococcus</taxon>
    </lineage>
</organism>
<keyword evidence="1" id="KW-0732">Signal</keyword>
<dbReference type="AlphaFoldDB" id="A0L415"/>
<dbReference type="Proteomes" id="UP000002586">
    <property type="component" value="Chromosome"/>
</dbReference>
<reference evidence="2 3" key="2">
    <citation type="journal article" date="2012" name="Int. J. Syst. Evol. Microbiol.">
        <title>Magnetococcus marinus gen. nov., sp. nov., a marine, magnetotactic bacterium that represents a novel lineage (Magnetococcaceae fam. nov.; Magnetococcales ord. nov.) at the base of the Alphaproteobacteria.</title>
        <authorList>
            <person name="Bazylinski D.A."/>
            <person name="Williams T.J."/>
            <person name="Lefevre C.T."/>
            <person name="Berg R.J."/>
            <person name="Zhang C.L."/>
            <person name="Bowser S.S."/>
            <person name="Dean A.J."/>
            <person name="Beveridge T.J."/>
        </authorList>
    </citation>
    <scope>NUCLEOTIDE SEQUENCE [LARGE SCALE GENOMIC DNA]</scope>
    <source>
        <strain evidence="3">ATCC BAA-1437 / JCM 17883 / MC-1</strain>
    </source>
</reference>
<dbReference type="eggNOG" id="ENOG503392T">
    <property type="taxonomic scope" value="Bacteria"/>
</dbReference>
<dbReference type="OrthoDB" id="6322272at2"/>
<proteinExistence type="predicted"/>
<evidence type="ECO:0000313" key="2">
    <source>
        <dbReference type="EMBL" id="ABK42708.1"/>
    </source>
</evidence>
<evidence type="ECO:0000256" key="1">
    <source>
        <dbReference type="SAM" id="SignalP"/>
    </source>
</evidence>
<gene>
    <name evidence="2" type="ordered locus">Mmc1_0181</name>
</gene>
<keyword evidence="3" id="KW-1185">Reference proteome</keyword>
<name>A0L415_MAGMM</name>